<organism evidence="2 3">
    <name type="scientific">Cellulomonas humilata</name>
    <dbReference type="NCBI Taxonomy" id="144055"/>
    <lineage>
        <taxon>Bacteria</taxon>
        <taxon>Bacillati</taxon>
        <taxon>Actinomycetota</taxon>
        <taxon>Actinomycetes</taxon>
        <taxon>Micrococcales</taxon>
        <taxon>Cellulomonadaceae</taxon>
        <taxon>Cellulomonas</taxon>
    </lineage>
</organism>
<evidence type="ECO:0000313" key="2">
    <source>
        <dbReference type="EMBL" id="MDQ0375030.1"/>
    </source>
</evidence>
<protein>
    <submittedName>
        <fullName evidence="2">Hydrophobic protein (TIGR00271 family)</fullName>
    </submittedName>
</protein>
<evidence type="ECO:0000256" key="1">
    <source>
        <dbReference type="SAM" id="Phobius"/>
    </source>
</evidence>
<feature type="transmembrane region" description="Helical" evidence="1">
    <location>
        <begin position="129"/>
        <end position="147"/>
    </location>
</feature>
<feature type="transmembrane region" description="Helical" evidence="1">
    <location>
        <begin position="187"/>
        <end position="208"/>
    </location>
</feature>
<dbReference type="Pfam" id="PF04087">
    <property type="entry name" value="DUF389"/>
    <property type="match status" value="1"/>
</dbReference>
<dbReference type="PANTHER" id="PTHR20992:SF9">
    <property type="entry name" value="AT15442P-RELATED"/>
    <property type="match status" value="1"/>
</dbReference>
<reference evidence="2 3" key="1">
    <citation type="submission" date="2023-07" db="EMBL/GenBank/DDBJ databases">
        <title>Sorghum-associated microbial communities from plants grown in Nebraska, USA.</title>
        <authorList>
            <person name="Schachtman D."/>
        </authorList>
    </citation>
    <scope>NUCLEOTIDE SEQUENCE [LARGE SCALE GENOMIC DNA]</scope>
    <source>
        <strain evidence="2 3">BE332</strain>
    </source>
</reference>
<dbReference type="RefSeq" id="WP_307493844.1">
    <property type="nucleotide sequence ID" value="NZ_JAUSVB010000005.1"/>
</dbReference>
<keyword evidence="1" id="KW-1133">Transmembrane helix</keyword>
<feature type="transmembrane region" description="Helical" evidence="1">
    <location>
        <begin position="33"/>
        <end position="50"/>
    </location>
</feature>
<gene>
    <name evidence="2" type="ORF">J2X26_003360</name>
</gene>
<feature type="transmembrane region" description="Helical" evidence="1">
    <location>
        <begin position="91"/>
        <end position="109"/>
    </location>
</feature>
<keyword evidence="3" id="KW-1185">Reference proteome</keyword>
<comment type="caution">
    <text evidence="2">The sequence shown here is derived from an EMBL/GenBank/DDBJ whole genome shotgun (WGS) entry which is preliminary data.</text>
</comment>
<keyword evidence="1" id="KW-0812">Transmembrane</keyword>
<feature type="transmembrane region" description="Helical" evidence="1">
    <location>
        <begin position="154"/>
        <end position="175"/>
    </location>
</feature>
<feature type="transmembrane region" description="Helical" evidence="1">
    <location>
        <begin position="56"/>
        <end position="79"/>
    </location>
</feature>
<evidence type="ECO:0000313" key="3">
    <source>
        <dbReference type="Proteomes" id="UP001239626"/>
    </source>
</evidence>
<keyword evidence="1" id="KW-0472">Membrane</keyword>
<dbReference type="EMBL" id="JAUSVB010000005">
    <property type="protein sequence ID" value="MDQ0375030.1"/>
    <property type="molecule type" value="Genomic_DNA"/>
</dbReference>
<dbReference type="InterPro" id="IPR005240">
    <property type="entry name" value="DUF389"/>
</dbReference>
<feature type="transmembrane region" description="Helical" evidence="1">
    <location>
        <begin position="229"/>
        <end position="248"/>
    </location>
</feature>
<dbReference type="Proteomes" id="UP001239626">
    <property type="component" value="Unassembled WGS sequence"/>
</dbReference>
<sequence>MASLTTITADDIDRIRTSVFIEPPVTSRSSTRFWVLLVLASVIASAGVVADSTATVIGAMIVAPLMTPILGIALAVVLADRPHLLRSLVHVVLGALVVIAIGYLVGMLVDPADNYVGNSQVAGRISPKLIDLLAALATGTVGAFALVRSDISDALPGVAIAISLVPPLSVTGLLLEAGRTADAAESTLLFLTNVAAIIATGTLVLGLAGVRSAAQAAGGPVGHTSRRTIAVVVALLVVVAIPLAAGSVRVARDQHLESTARPVAEEWAREAGWEVTTVTALNGLVTVDALGPPPSVDPETLRDAFDGHALEDVDLRLRLVVGGTRLCPADADACTAPVPGR</sequence>
<name>A0ABU0EID5_9CELL</name>
<proteinExistence type="predicted"/>
<accession>A0ABU0EID5</accession>
<dbReference type="PANTHER" id="PTHR20992">
    <property type="entry name" value="AT15442P-RELATED"/>
    <property type="match status" value="1"/>
</dbReference>